<dbReference type="Pfam" id="PF08448">
    <property type="entry name" value="PAS_4"/>
    <property type="match status" value="1"/>
</dbReference>
<dbReference type="GO" id="GO:0006355">
    <property type="term" value="P:regulation of DNA-templated transcription"/>
    <property type="evidence" value="ECO:0007669"/>
    <property type="project" value="InterPro"/>
</dbReference>
<evidence type="ECO:0000313" key="3">
    <source>
        <dbReference type="Proteomes" id="UP000033633"/>
    </source>
</evidence>
<dbReference type="SUPFAM" id="SSF55785">
    <property type="entry name" value="PYP-like sensor domain (PAS domain)"/>
    <property type="match status" value="1"/>
</dbReference>
<dbReference type="Gene3D" id="1.10.10.10">
    <property type="entry name" value="Winged helix-like DNA-binding domain superfamily/Winged helix DNA-binding domain"/>
    <property type="match status" value="1"/>
</dbReference>
<evidence type="ECO:0000313" key="2">
    <source>
        <dbReference type="EMBL" id="KKC99484.1"/>
    </source>
</evidence>
<dbReference type="PATRIC" id="fig|265726.11.peg.730"/>
<dbReference type="SMART" id="SM00421">
    <property type="entry name" value="HTH_LUXR"/>
    <property type="match status" value="1"/>
</dbReference>
<dbReference type="InterPro" id="IPR035965">
    <property type="entry name" value="PAS-like_dom_sf"/>
</dbReference>
<dbReference type="Gene3D" id="3.30.450.20">
    <property type="entry name" value="PAS domain"/>
    <property type="match status" value="1"/>
</dbReference>
<dbReference type="Proteomes" id="UP000033633">
    <property type="component" value="Unassembled WGS sequence"/>
</dbReference>
<gene>
    <name evidence="2" type="ORF">KY46_12605</name>
</gene>
<sequence length="240" mass="27501">MAKSVKDSLDPNLLHMFNQLPGCWGCKDTDSVFVYANHEYGKIIGVEHHLDCVGRTDFDMPSPTIECAESFREQDHQVILSEKRMRVLDIHPYSDGNWRAHLFTKMPWRNEENEVVGTIFSGIELKDTAILEVGHWICRAAGLNDQQQKSFSLDLHRQKVQINTRESEVLFLLLYGKKPQYIAKVLNVSVKTVENYVIKLREKFNANSKNELIDLALDLGFGSHIPESMLTSQLSIILKE</sequence>
<feature type="domain" description="HTH luxR-type" evidence="1">
    <location>
        <begin position="155"/>
        <end position="220"/>
    </location>
</feature>
<dbReference type="InterPro" id="IPR013656">
    <property type="entry name" value="PAS_4"/>
</dbReference>
<dbReference type="PROSITE" id="PS50043">
    <property type="entry name" value="HTH_LUXR_2"/>
    <property type="match status" value="1"/>
</dbReference>
<dbReference type="PRINTS" id="PR00038">
    <property type="entry name" value="HTHLUXR"/>
</dbReference>
<dbReference type="InterPro" id="IPR000792">
    <property type="entry name" value="Tscrpt_reg_LuxR_C"/>
</dbReference>
<dbReference type="GO" id="GO:0003677">
    <property type="term" value="F:DNA binding"/>
    <property type="evidence" value="ECO:0007669"/>
    <property type="project" value="InterPro"/>
</dbReference>
<name>A0A0F5VD98_9GAMM</name>
<dbReference type="EMBL" id="JWYV01000010">
    <property type="protein sequence ID" value="KKC99484.1"/>
    <property type="molecule type" value="Genomic_DNA"/>
</dbReference>
<dbReference type="Pfam" id="PF00196">
    <property type="entry name" value="GerE"/>
    <property type="match status" value="1"/>
</dbReference>
<dbReference type="STRING" id="265726.KY46_12605"/>
<accession>A0A0F5VD98</accession>
<dbReference type="SUPFAM" id="SSF46894">
    <property type="entry name" value="C-terminal effector domain of the bipartite response regulators"/>
    <property type="match status" value="1"/>
</dbReference>
<dbReference type="InterPro" id="IPR016032">
    <property type="entry name" value="Sig_transdc_resp-reg_C-effctor"/>
</dbReference>
<keyword evidence="3" id="KW-1185">Reference proteome</keyword>
<comment type="caution">
    <text evidence="2">The sequence shown here is derived from an EMBL/GenBank/DDBJ whole genome shotgun (WGS) entry which is preliminary data.</text>
</comment>
<protein>
    <submittedName>
        <fullName evidence="2">LuxR family transcriptional regulator</fullName>
    </submittedName>
</protein>
<dbReference type="CDD" id="cd06170">
    <property type="entry name" value="LuxR_C_like"/>
    <property type="match status" value="1"/>
</dbReference>
<organism evidence="2 3">
    <name type="scientific">Photobacterium halotolerans</name>
    <dbReference type="NCBI Taxonomy" id="265726"/>
    <lineage>
        <taxon>Bacteria</taxon>
        <taxon>Pseudomonadati</taxon>
        <taxon>Pseudomonadota</taxon>
        <taxon>Gammaproteobacteria</taxon>
        <taxon>Vibrionales</taxon>
        <taxon>Vibrionaceae</taxon>
        <taxon>Photobacterium</taxon>
    </lineage>
</organism>
<proteinExistence type="predicted"/>
<reference evidence="2 3" key="1">
    <citation type="submission" date="2014-12" db="EMBL/GenBank/DDBJ databases">
        <title>Mercury Reductase activity and rhizosphere competence traits in the genome of root associated Photobacterium halotolerans MELD1.</title>
        <authorList>
            <person name="Mathew D.C."/>
            <person name="Huang C.-C."/>
        </authorList>
    </citation>
    <scope>NUCLEOTIDE SEQUENCE [LARGE SCALE GENOMIC DNA]</scope>
    <source>
        <strain evidence="2 3">MELD1</strain>
    </source>
</reference>
<dbReference type="InterPro" id="IPR036388">
    <property type="entry name" value="WH-like_DNA-bd_sf"/>
</dbReference>
<evidence type="ECO:0000259" key="1">
    <source>
        <dbReference type="PROSITE" id="PS50043"/>
    </source>
</evidence>
<dbReference type="AlphaFoldDB" id="A0A0F5VD98"/>